<gene>
    <name evidence="1" type="ORF">SDC9_179382</name>
</gene>
<sequence length="187" mass="21394">MDFRRHADIIGSRSVVNGSLNNFSVIPGTAIYLPFTLQRIVLIRQILLQHVPVAKESARGHYHRFGFDGVVCIRDFVMGFYSNDCALIIRDQLGGFRLQHIVTAQALELFDQAIKVSCDFAPFVRFKVPLEFHFVPVLWRKSRFGIKIKDNALFQSQPVKSFSGLGKEKIQHFLFRVAFRILPPGFV</sequence>
<evidence type="ECO:0000313" key="1">
    <source>
        <dbReference type="EMBL" id="MPN31907.1"/>
    </source>
</evidence>
<name>A0A645GYS3_9ZZZZ</name>
<dbReference type="EMBL" id="VSSQ01083650">
    <property type="protein sequence ID" value="MPN31907.1"/>
    <property type="molecule type" value="Genomic_DNA"/>
</dbReference>
<proteinExistence type="predicted"/>
<reference evidence="1" key="1">
    <citation type="submission" date="2019-08" db="EMBL/GenBank/DDBJ databases">
        <authorList>
            <person name="Kucharzyk K."/>
            <person name="Murdoch R.W."/>
            <person name="Higgins S."/>
            <person name="Loffler F."/>
        </authorList>
    </citation>
    <scope>NUCLEOTIDE SEQUENCE</scope>
</reference>
<accession>A0A645GYS3</accession>
<organism evidence="1">
    <name type="scientific">bioreactor metagenome</name>
    <dbReference type="NCBI Taxonomy" id="1076179"/>
    <lineage>
        <taxon>unclassified sequences</taxon>
        <taxon>metagenomes</taxon>
        <taxon>ecological metagenomes</taxon>
    </lineage>
</organism>
<protein>
    <submittedName>
        <fullName evidence="1">Uncharacterized protein</fullName>
    </submittedName>
</protein>
<comment type="caution">
    <text evidence="1">The sequence shown here is derived from an EMBL/GenBank/DDBJ whole genome shotgun (WGS) entry which is preliminary data.</text>
</comment>
<dbReference type="AlphaFoldDB" id="A0A645GYS3"/>